<organism evidence="1 2">
    <name type="scientific">Hermanssonia centrifuga</name>
    <dbReference type="NCBI Taxonomy" id="98765"/>
    <lineage>
        <taxon>Eukaryota</taxon>
        <taxon>Fungi</taxon>
        <taxon>Dikarya</taxon>
        <taxon>Basidiomycota</taxon>
        <taxon>Agaricomycotina</taxon>
        <taxon>Agaricomycetes</taxon>
        <taxon>Polyporales</taxon>
        <taxon>Meruliaceae</taxon>
        <taxon>Hermanssonia</taxon>
    </lineage>
</organism>
<gene>
    <name evidence="1" type="ORF">PHLCEN_2v7763</name>
</gene>
<dbReference type="OrthoDB" id="74910at2759"/>
<accession>A0A2R6NVG4</accession>
<name>A0A2R6NVG4_9APHY</name>
<sequence>MAAAAFVKHGKKASRNYADHIKELNNAVPKEPFFFLKPTTSYLLTGEKVEIPRGITAHHEGSRSSRYPQQFMALGIDSESQLNSALSLVNGDEISPRQMRTPT</sequence>
<dbReference type="InterPro" id="IPR036663">
    <property type="entry name" value="Fumarylacetoacetase_C_sf"/>
</dbReference>
<proteinExistence type="predicted"/>
<dbReference type="PANTHER" id="PTHR11820:SF7">
    <property type="entry name" value="ACYLPYRUVASE FAHD1, MITOCHONDRIAL"/>
    <property type="match status" value="1"/>
</dbReference>
<dbReference type="AlphaFoldDB" id="A0A2R6NVG4"/>
<protein>
    <submittedName>
        <fullName evidence="1">Uncharacterized protein</fullName>
    </submittedName>
</protein>
<dbReference type="EMBL" id="MLYV02000787">
    <property type="protein sequence ID" value="PSR77573.1"/>
    <property type="molecule type" value="Genomic_DNA"/>
</dbReference>
<reference evidence="1 2" key="1">
    <citation type="submission" date="2018-02" db="EMBL/GenBank/DDBJ databases">
        <title>Genome sequence of the basidiomycete white-rot fungus Phlebia centrifuga.</title>
        <authorList>
            <person name="Granchi Z."/>
            <person name="Peng M."/>
            <person name="de Vries R.P."/>
            <person name="Hilden K."/>
            <person name="Makela M.R."/>
            <person name="Grigoriev I."/>
            <person name="Riley R."/>
        </authorList>
    </citation>
    <scope>NUCLEOTIDE SEQUENCE [LARGE SCALE GENOMIC DNA]</scope>
    <source>
        <strain evidence="1 2">FBCC195</strain>
    </source>
</reference>
<dbReference type="GO" id="GO:0018773">
    <property type="term" value="F:acetylpyruvate hydrolase activity"/>
    <property type="evidence" value="ECO:0007669"/>
    <property type="project" value="TreeGrafter"/>
</dbReference>
<keyword evidence="2" id="KW-1185">Reference proteome</keyword>
<dbReference type="Proteomes" id="UP000186601">
    <property type="component" value="Unassembled WGS sequence"/>
</dbReference>
<dbReference type="GO" id="GO:0005739">
    <property type="term" value="C:mitochondrion"/>
    <property type="evidence" value="ECO:0007669"/>
    <property type="project" value="TreeGrafter"/>
</dbReference>
<dbReference type="Gene3D" id="3.90.850.10">
    <property type="entry name" value="Fumarylacetoacetase-like, C-terminal domain"/>
    <property type="match status" value="1"/>
</dbReference>
<dbReference type="SUPFAM" id="SSF56529">
    <property type="entry name" value="FAH"/>
    <property type="match status" value="1"/>
</dbReference>
<evidence type="ECO:0000313" key="1">
    <source>
        <dbReference type="EMBL" id="PSR77573.1"/>
    </source>
</evidence>
<dbReference type="STRING" id="98765.A0A2R6NVG4"/>
<comment type="caution">
    <text evidence="1">The sequence shown here is derived from an EMBL/GenBank/DDBJ whole genome shotgun (WGS) entry which is preliminary data.</text>
</comment>
<dbReference type="PANTHER" id="PTHR11820">
    <property type="entry name" value="ACYLPYRUVASE"/>
    <property type="match status" value="1"/>
</dbReference>
<evidence type="ECO:0000313" key="2">
    <source>
        <dbReference type="Proteomes" id="UP000186601"/>
    </source>
</evidence>